<evidence type="ECO:0000259" key="5">
    <source>
        <dbReference type="Pfam" id="PF06803"/>
    </source>
</evidence>
<dbReference type="Pfam" id="PF06803">
    <property type="entry name" value="DUF1232"/>
    <property type="match status" value="1"/>
</dbReference>
<evidence type="ECO:0000256" key="1">
    <source>
        <dbReference type="ARBA" id="ARBA00004127"/>
    </source>
</evidence>
<comment type="subcellular location">
    <subcellularLocation>
        <location evidence="1">Endomembrane system</location>
        <topology evidence="1">Multi-pass membrane protein</topology>
    </subcellularLocation>
</comment>
<organism evidence="6">
    <name type="scientific">Fusobacterium nucleatum CTI-6</name>
    <dbReference type="NCBI Taxonomy" id="1316587"/>
    <lineage>
        <taxon>Bacteria</taxon>
        <taxon>Fusobacteriati</taxon>
        <taxon>Fusobacteriota</taxon>
        <taxon>Fusobacteriia</taxon>
        <taxon>Fusobacteriales</taxon>
        <taxon>Fusobacteriaceae</taxon>
        <taxon>Fusobacterium</taxon>
    </lineage>
</organism>
<evidence type="ECO:0000256" key="4">
    <source>
        <dbReference type="ARBA" id="ARBA00023136"/>
    </source>
</evidence>
<dbReference type="InterPro" id="IPR010652">
    <property type="entry name" value="DUF1232"/>
</dbReference>
<dbReference type="AlphaFoldDB" id="U7TSN8"/>
<dbReference type="EMBL" id="AXNV01000021">
    <property type="protein sequence ID" value="ERT46456.1"/>
    <property type="molecule type" value="Genomic_DNA"/>
</dbReference>
<keyword evidence="3" id="KW-1133">Transmembrane helix</keyword>
<name>U7TSN8_FUSNU</name>
<gene>
    <name evidence="6" type="ORF">HMPREF1767_01914</name>
</gene>
<proteinExistence type="predicted"/>
<dbReference type="InterPro" id="IPR016983">
    <property type="entry name" value="UCP031804"/>
</dbReference>
<evidence type="ECO:0000256" key="3">
    <source>
        <dbReference type="ARBA" id="ARBA00022989"/>
    </source>
</evidence>
<dbReference type="PIRSF" id="PIRSF031804">
    <property type="entry name" value="UCP031804"/>
    <property type="match status" value="1"/>
</dbReference>
<comment type="caution">
    <text evidence="6">The sequence shown here is derived from an EMBL/GenBank/DDBJ whole genome shotgun (WGS) entry which is preliminary data.</text>
</comment>
<reference evidence="6" key="1">
    <citation type="submission" date="2013-10" db="EMBL/GenBank/DDBJ databases">
        <title>The Genome Sequence of Fusobacterium nucleatum CTI-6.</title>
        <authorList>
            <consortium name="The Broad Institute Genomics Platform"/>
            <person name="Earl A."/>
            <person name="Ward D."/>
            <person name="Feldgarden M."/>
            <person name="Gevers D."/>
            <person name="Kostic A."/>
            <person name="Garrett W."/>
            <person name="Young S.K."/>
            <person name="Zeng Q."/>
            <person name="Gargeya S."/>
            <person name="Fitzgerald M."/>
            <person name="Abouelleil A."/>
            <person name="Alvarado L."/>
            <person name="Berlin A.M."/>
            <person name="Chapman S.B."/>
            <person name="Gainer-Dewar J."/>
            <person name="Goldberg J."/>
            <person name="Gnerre S."/>
            <person name="Griggs A."/>
            <person name="Gujja S."/>
            <person name="Hansen M."/>
            <person name="Howarth C."/>
            <person name="Imamovic A."/>
            <person name="Ireland A."/>
            <person name="Larimer J."/>
            <person name="McCowan C."/>
            <person name="Murphy C."/>
            <person name="Pearson M."/>
            <person name="Poon T.W."/>
            <person name="Priest M."/>
            <person name="Roberts A."/>
            <person name="Saif S."/>
            <person name="Shea T."/>
            <person name="Sykes S."/>
            <person name="Wortman J."/>
            <person name="Nusbaum C."/>
            <person name="Birren B."/>
        </authorList>
    </citation>
    <scope>NUCLEOTIDE SEQUENCE [LARGE SCALE GENOMIC DNA]</scope>
    <source>
        <strain evidence="6">CTI-6</strain>
    </source>
</reference>
<feature type="domain" description="DUF1232" evidence="5">
    <location>
        <begin position="53"/>
        <end position="84"/>
    </location>
</feature>
<evidence type="ECO:0000256" key="2">
    <source>
        <dbReference type="ARBA" id="ARBA00022692"/>
    </source>
</evidence>
<accession>U7TSN8</accession>
<protein>
    <recommendedName>
        <fullName evidence="5">DUF1232 domain-containing protein</fullName>
    </recommendedName>
</protein>
<evidence type="ECO:0000313" key="6">
    <source>
        <dbReference type="EMBL" id="ERT46456.1"/>
    </source>
</evidence>
<dbReference type="GO" id="GO:0012505">
    <property type="term" value="C:endomembrane system"/>
    <property type="evidence" value="ECO:0007669"/>
    <property type="project" value="UniProtKB-SubCell"/>
</dbReference>
<keyword evidence="4" id="KW-0472">Membrane</keyword>
<keyword evidence="2" id="KW-0812">Transmembrane</keyword>
<dbReference type="PATRIC" id="fig|1316587.3.peg.1904"/>
<sequence>MDFDYKKYTSYFSDSKFWIKIKEVAKKVGLKTTAYALILYYILQKKEVPVSDKLLITGCLGYFILPIDLIPDFAPVVGYSDDIAGMIFAVKRCMVYIDDEVKKNVSQKLISWFKVESDYVDKLLKDI</sequence>